<evidence type="ECO:0000313" key="3">
    <source>
        <dbReference type="Proteomes" id="UP000265964"/>
    </source>
</evidence>
<dbReference type="RefSeq" id="WP_119534405.1">
    <property type="nucleotide sequence ID" value="NZ_NRJF01000059.1"/>
</dbReference>
<dbReference type="AlphaFoldDB" id="A0A3A1YET1"/>
<proteinExistence type="predicted"/>
<reference evidence="2 3" key="1">
    <citation type="submission" date="2017-08" db="EMBL/GenBank/DDBJ databases">
        <title>Reclassification of Bisgaard taxon 37 and 44.</title>
        <authorList>
            <person name="Christensen H."/>
        </authorList>
    </citation>
    <scope>NUCLEOTIDE SEQUENCE [LARGE SCALE GENOMIC DNA]</scope>
    <source>
        <strain evidence="2 3">EEAB3T1</strain>
    </source>
</reference>
<keyword evidence="1" id="KW-0472">Membrane</keyword>
<gene>
    <name evidence="2" type="ORF">CKF59_02480</name>
</gene>
<dbReference type="OrthoDB" id="5679022at2"/>
<keyword evidence="1" id="KW-0812">Transmembrane</keyword>
<protein>
    <submittedName>
        <fullName evidence="2">Uncharacterized protein</fullName>
    </submittedName>
</protein>
<dbReference type="EMBL" id="NRJF01000059">
    <property type="protein sequence ID" value="RIY36743.1"/>
    <property type="molecule type" value="Genomic_DNA"/>
</dbReference>
<keyword evidence="1" id="KW-1133">Transmembrane helix</keyword>
<keyword evidence="3" id="KW-1185">Reference proteome</keyword>
<name>A0A3A1YET1_9GAMM</name>
<feature type="transmembrane region" description="Helical" evidence="1">
    <location>
        <begin position="9"/>
        <end position="27"/>
    </location>
</feature>
<dbReference type="Proteomes" id="UP000265964">
    <property type="component" value="Unassembled WGS sequence"/>
</dbReference>
<comment type="caution">
    <text evidence="2">The sequence shown here is derived from an EMBL/GenBank/DDBJ whole genome shotgun (WGS) entry which is preliminary data.</text>
</comment>
<sequence length="200" mass="23685">MTKKKHKKLVASLLLLIVIIIALVLYLNRGLFTQIKHNLEQRQALIKVQKEITFELNKYNQEYILLGQGTTNSYCYILYPLTESTLLKDLLRAGANTQKNLCGKVFYVPIQQEAELQSSMLNYIFSQPAYQRKELLEMWFKRANLPLANLPQNLQQLYQIQQDFNLSQYTFPIYIKYQPESHSVRWYIGERAERELLQFK</sequence>
<organism evidence="2 3">
    <name type="scientific">Psittacicella gerlachiana</name>
    <dbReference type="NCBI Taxonomy" id="2028574"/>
    <lineage>
        <taxon>Bacteria</taxon>
        <taxon>Pseudomonadati</taxon>
        <taxon>Pseudomonadota</taxon>
        <taxon>Gammaproteobacteria</taxon>
        <taxon>Pasteurellales</taxon>
        <taxon>Psittacicellaceae</taxon>
        <taxon>Psittacicella</taxon>
    </lineage>
</organism>
<evidence type="ECO:0000256" key="1">
    <source>
        <dbReference type="SAM" id="Phobius"/>
    </source>
</evidence>
<accession>A0A3A1YET1</accession>
<evidence type="ECO:0000313" key="2">
    <source>
        <dbReference type="EMBL" id="RIY36743.1"/>
    </source>
</evidence>